<feature type="domain" description="Glycosyl hydrolase family 32 N-terminal" evidence="6">
    <location>
        <begin position="6"/>
        <end position="283"/>
    </location>
</feature>
<dbReference type="SMART" id="SM00640">
    <property type="entry name" value="Glyco_32"/>
    <property type="match status" value="1"/>
</dbReference>
<dbReference type="PANTHER" id="PTHR43101">
    <property type="entry name" value="BETA-FRUCTOSIDASE"/>
    <property type="match status" value="1"/>
</dbReference>
<evidence type="ECO:0000256" key="5">
    <source>
        <dbReference type="RuleBase" id="RU362110"/>
    </source>
</evidence>
<dbReference type="SUPFAM" id="SSF75005">
    <property type="entry name" value="Arabinanase/levansucrase/invertase"/>
    <property type="match status" value="1"/>
</dbReference>
<comment type="caution">
    <text evidence="8">The sequence shown here is derived from an EMBL/GenBank/DDBJ whole genome shotgun (WGS) entry which is preliminary data.</text>
</comment>
<evidence type="ECO:0000256" key="2">
    <source>
        <dbReference type="ARBA" id="ARBA00012758"/>
    </source>
</evidence>
<dbReference type="Gene3D" id="2.60.120.560">
    <property type="entry name" value="Exo-inulinase, domain 1"/>
    <property type="match status" value="1"/>
</dbReference>
<name>A0ABP4YKT3_9MICO</name>
<protein>
    <recommendedName>
        <fullName evidence="2">beta-fructofuranosidase</fullName>
        <ecNumber evidence="2">3.2.1.26</ecNumber>
    </recommendedName>
</protein>
<evidence type="ECO:0000313" key="8">
    <source>
        <dbReference type="EMBL" id="GAA1817531.1"/>
    </source>
</evidence>
<evidence type="ECO:0000256" key="4">
    <source>
        <dbReference type="ARBA" id="ARBA00023295"/>
    </source>
</evidence>
<gene>
    <name evidence="8" type="ORF">GCM10009749_29400</name>
</gene>
<dbReference type="CDD" id="cd08995">
    <property type="entry name" value="GH32_EcAec43-like"/>
    <property type="match status" value="1"/>
</dbReference>
<keyword evidence="3 5" id="KW-0378">Hydrolase</keyword>
<accession>A0ABP4YKT3</accession>
<keyword evidence="9" id="KW-1185">Reference proteome</keyword>
<reference evidence="9" key="1">
    <citation type="journal article" date="2019" name="Int. J. Syst. Evol. Microbiol.">
        <title>The Global Catalogue of Microorganisms (GCM) 10K type strain sequencing project: providing services to taxonomists for standard genome sequencing and annotation.</title>
        <authorList>
            <consortium name="The Broad Institute Genomics Platform"/>
            <consortium name="The Broad Institute Genome Sequencing Center for Infectious Disease"/>
            <person name="Wu L."/>
            <person name="Ma J."/>
        </authorList>
    </citation>
    <scope>NUCLEOTIDE SEQUENCE [LARGE SCALE GENOMIC DNA]</scope>
    <source>
        <strain evidence="9">JCM 14322</strain>
    </source>
</reference>
<dbReference type="Gene3D" id="2.115.10.20">
    <property type="entry name" value="Glycosyl hydrolase domain, family 43"/>
    <property type="match status" value="1"/>
</dbReference>
<comment type="similarity">
    <text evidence="1 5">Belongs to the glycosyl hydrolase 32 family.</text>
</comment>
<keyword evidence="4 5" id="KW-0326">Glycosidase</keyword>
<dbReference type="Proteomes" id="UP001500002">
    <property type="component" value="Unassembled WGS sequence"/>
</dbReference>
<evidence type="ECO:0000259" key="6">
    <source>
        <dbReference type="Pfam" id="PF00251"/>
    </source>
</evidence>
<dbReference type="InterPro" id="IPR023296">
    <property type="entry name" value="Glyco_hydro_beta-prop_sf"/>
</dbReference>
<dbReference type="PANTHER" id="PTHR43101:SF1">
    <property type="entry name" value="BETA-FRUCTOSIDASE"/>
    <property type="match status" value="1"/>
</dbReference>
<dbReference type="Pfam" id="PF00251">
    <property type="entry name" value="Glyco_hydro_32N"/>
    <property type="match status" value="1"/>
</dbReference>
<dbReference type="EMBL" id="BAAANJ010000015">
    <property type="protein sequence ID" value="GAA1817531.1"/>
    <property type="molecule type" value="Genomic_DNA"/>
</dbReference>
<evidence type="ECO:0000256" key="1">
    <source>
        <dbReference type="ARBA" id="ARBA00009902"/>
    </source>
</evidence>
<organism evidence="8 9">
    <name type="scientific">Agromyces neolithicus</name>
    <dbReference type="NCBI Taxonomy" id="269420"/>
    <lineage>
        <taxon>Bacteria</taxon>
        <taxon>Bacillati</taxon>
        <taxon>Actinomycetota</taxon>
        <taxon>Actinomycetes</taxon>
        <taxon>Micrococcales</taxon>
        <taxon>Microbacteriaceae</taxon>
        <taxon>Agromyces</taxon>
    </lineage>
</organism>
<evidence type="ECO:0000256" key="3">
    <source>
        <dbReference type="ARBA" id="ARBA00022801"/>
    </source>
</evidence>
<dbReference type="Pfam" id="PF08244">
    <property type="entry name" value="Glyco_hydro_32C"/>
    <property type="match status" value="1"/>
</dbReference>
<dbReference type="InterPro" id="IPR013189">
    <property type="entry name" value="Glyco_hydro_32_C"/>
</dbReference>
<feature type="domain" description="Glycosyl hydrolase family 32 C-terminal" evidence="7">
    <location>
        <begin position="353"/>
        <end position="479"/>
    </location>
</feature>
<dbReference type="EC" id="3.2.1.26" evidence="2"/>
<dbReference type="InterPro" id="IPR001362">
    <property type="entry name" value="Glyco_hydro_32"/>
</dbReference>
<dbReference type="InterPro" id="IPR013148">
    <property type="entry name" value="Glyco_hydro_32_N"/>
</dbReference>
<dbReference type="RefSeq" id="WP_344297068.1">
    <property type="nucleotide sequence ID" value="NZ_BAAANJ010000015.1"/>
</dbReference>
<dbReference type="InterPro" id="IPR051214">
    <property type="entry name" value="GH32_Enzymes"/>
</dbReference>
<sequence>MNALFFRPSEGWFGDVMPFVEDGICHLYYTHLDFDDEGSPTRSKRLKWAHLSTRDFVDFTEHATAIPAGEADQPDLLVGAGSVVGPVDGQYHAFYVGINPHAVERGEAEQVVLRATSTDLETWVKDPDFRFEADPRWYHRDAWRDPFVMPATGGGWRMLLCAQKDVTPARRGGAVGMAVSADLDHWEAQPPRFAPGTTLAPECPEEFELDGRSYLLYSTYSDRFAVRHRVREGEQWFAPAWDALDANDLYAATSVEVEGRRLLVGWLATRSGEGDRGKRQWGGDLVVHELIARLDGSLGARPLASRLEAFDEVEASIRPRQGEWTVAGRAARGRTAPGASFAWASLTELDRADDRAVLVRATVRIDETAEESGFAIQAADDFTSAYLLRFEPARGRFVFDRRPHRIEVPFDHDADRGYVSDPDFEIERPLAPRAEHEVTIIVEGSCISVYVDDVALTTRGYDLQGGSIGAYVSSGAIDVSGLSVGKWGC</sequence>
<proteinExistence type="inferred from homology"/>
<evidence type="ECO:0000313" key="9">
    <source>
        <dbReference type="Proteomes" id="UP001500002"/>
    </source>
</evidence>
<evidence type="ECO:0000259" key="7">
    <source>
        <dbReference type="Pfam" id="PF08244"/>
    </source>
</evidence>